<evidence type="ECO:0000313" key="2">
    <source>
        <dbReference type="EMBL" id="PWN41600.1"/>
    </source>
</evidence>
<name>A0A316VVT0_9BASI</name>
<proteinExistence type="predicted"/>
<dbReference type="Proteomes" id="UP000245783">
    <property type="component" value="Unassembled WGS sequence"/>
</dbReference>
<feature type="region of interest" description="Disordered" evidence="1">
    <location>
        <begin position="233"/>
        <end position="367"/>
    </location>
</feature>
<gene>
    <name evidence="2" type="ORF">IE81DRAFT_168471</name>
</gene>
<sequence>MSTCHFVTSSRHAPLGSRRGYHFAGFFAITFALLLLHSPSGSGRVQAAPLPPPDVLTVPWNKLDQTAYGILPHRSDLANSGHHVGSSPEAGYTTAVAKGSKVPEGKLHPIVLENPRLEDIPPGHHVAYHDSKGSLKFEWHPSKGFLRAHGKVVDPQTYRPLKHTLHDELDKHYMVVGNMNEAPAKRTRFVYDKPSVSWLPFSGNFPNVVKQSASKVKPKVDLPTVRTYQQAHEELQGPPVDGRQAASGALSPTFSGKPPLPRASSSNDLPPLASAASPSSKPKLPHTKSDPFSGAEFAKPPKPVLNRSHSEASLDHMDRSNAPVFPYRFDLMPTSPRLRDSRFARRTAASRPSNLSKTTRHSDRPAL</sequence>
<dbReference type="InParanoid" id="A0A316VVT0"/>
<feature type="compositionally biased region" description="Basic and acidic residues" evidence="1">
    <location>
        <begin position="308"/>
        <end position="319"/>
    </location>
</feature>
<organism evidence="2 3">
    <name type="scientific">Ceraceosorus guamensis</name>
    <dbReference type="NCBI Taxonomy" id="1522189"/>
    <lineage>
        <taxon>Eukaryota</taxon>
        <taxon>Fungi</taxon>
        <taxon>Dikarya</taxon>
        <taxon>Basidiomycota</taxon>
        <taxon>Ustilaginomycotina</taxon>
        <taxon>Exobasidiomycetes</taxon>
        <taxon>Ceraceosorales</taxon>
        <taxon>Ceraceosoraceae</taxon>
        <taxon>Ceraceosorus</taxon>
    </lineage>
</organism>
<dbReference type="EMBL" id="KZ819390">
    <property type="protein sequence ID" value="PWN41600.1"/>
    <property type="molecule type" value="Genomic_DNA"/>
</dbReference>
<accession>A0A316VVT0</accession>
<protein>
    <submittedName>
        <fullName evidence="2">Uncharacterized protein</fullName>
    </submittedName>
</protein>
<dbReference type="GeneID" id="37032468"/>
<feature type="compositionally biased region" description="Low complexity" evidence="1">
    <location>
        <begin position="263"/>
        <end position="282"/>
    </location>
</feature>
<keyword evidence="3" id="KW-1185">Reference proteome</keyword>
<reference evidence="2 3" key="1">
    <citation type="journal article" date="2018" name="Mol. Biol. Evol.">
        <title>Broad Genomic Sampling Reveals a Smut Pathogenic Ancestry of the Fungal Clade Ustilaginomycotina.</title>
        <authorList>
            <person name="Kijpornyongpan T."/>
            <person name="Mondo S.J."/>
            <person name="Barry K."/>
            <person name="Sandor L."/>
            <person name="Lee J."/>
            <person name="Lipzen A."/>
            <person name="Pangilinan J."/>
            <person name="LaButti K."/>
            <person name="Hainaut M."/>
            <person name="Henrissat B."/>
            <person name="Grigoriev I.V."/>
            <person name="Spatafora J.W."/>
            <person name="Aime M.C."/>
        </authorList>
    </citation>
    <scope>NUCLEOTIDE SEQUENCE [LARGE SCALE GENOMIC DNA]</scope>
    <source>
        <strain evidence="2 3">MCA 4658</strain>
    </source>
</reference>
<dbReference type="RefSeq" id="XP_025368760.1">
    <property type="nucleotide sequence ID" value="XM_025510598.1"/>
</dbReference>
<dbReference type="OrthoDB" id="10285167at2759"/>
<evidence type="ECO:0000256" key="1">
    <source>
        <dbReference type="SAM" id="MobiDB-lite"/>
    </source>
</evidence>
<evidence type="ECO:0000313" key="3">
    <source>
        <dbReference type="Proteomes" id="UP000245783"/>
    </source>
</evidence>
<dbReference type="AlphaFoldDB" id="A0A316VVT0"/>